<keyword evidence="48" id="KW-0325">Glycoprotein</keyword>
<keyword evidence="37" id="KW-0261">Viral envelope protein</keyword>
<dbReference type="Pfam" id="PF01538">
    <property type="entry name" value="HCV_NS2"/>
    <property type="match status" value="1"/>
</dbReference>
<dbReference type="GO" id="GO:0044186">
    <property type="term" value="C:host cell lipid droplet"/>
    <property type="evidence" value="ECO:0007669"/>
    <property type="project" value="UniProtKB-SubCell"/>
</dbReference>
<dbReference type="GO" id="GO:0004252">
    <property type="term" value="F:serine-type endopeptidase activity"/>
    <property type="evidence" value="ECO:0007669"/>
    <property type="project" value="InterPro"/>
</dbReference>
<feature type="region of interest" description="Disordered" evidence="59">
    <location>
        <begin position="2206"/>
        <end position="2241"/>
    </location>
</feature>
<keyword evidence="29" id="KW-1161">Viral attachment to host cell</keyword>
<evidence type="ECO:0000256" key="48">
    <source>
        <dbReference type="ARBA" id="ARBA00023180"/>
    </source>
</evidence>
<dbReference type="Pfam" id="PF01539">
    <property type="entry name" value="HCV_env"/>
    <property type="match status" value="1"/>
</dbReference>
<keyword evidence="53" id="KW-0687">Ribonucleoprotein</keyword>
<evidence type="ECO:0000256" key="4">
    <source>
        <dbReference type="ARBA" id="ARBA00004192"/>
    </source>
</evidence>
<evidence type="ECO:0000256" key="17">
    <source>
        <dbReference type="ARBA" id="ARBA00022562"/>
    </source>
</evidence>
<dbReference type="PROSITE" id="PS51194">
    <property type="entry name" value="HELICASE_CTER"/>
    <property type="match status" value="1"/>
</dbReference>
<keyword evidence="32" id="KW-0720">Serine protease</keyword>
<evidence type="ECO:0000256" key="12">
    <source>
        <dbReference type="ARBA" id="ARBA00022484"/>
    </source>
</evidence>
<keyword evidence="33" id="KW-1114">Inhibition of host interferon signaling pathway by virus</keyword>
<dbReference type="GO" id="GO:0039502">
    <property type="term" value="P:symbiont-mediated suppression of host type I interferon-mediated signaling pathway"/>
    <property type="evidence" value="ECO:0007669"/>
    <property type="project" value="UniProtKB-KW"/>
</dbReference>
<evidence type="ECO:0000313" key="67">
    <source>
        <dbReference type="Proteomes" id="UP000135487"/>
    </source>
</evidence>
<evidence type="ECO:0000256" key="45">
    <source>
        <dbReference type="ARBA" id="ARBA00023136"/>
    </source>
</evidence>
<evidence type="ECO:0000256" key="42">
    <source>
        <dbReference type="ARBA" id="ARBA00023050"/>
    </source>
</evidence>
<evidence type="ECO:0000256" key="35">
    <source>
        <dbReference type="ARBA" id="ARBA00022844"/>
    </source>
</evidence>
<dbReference type="KEGG" id="vg:37617218"/>
<keyword evidence="13" id="KW-1168">Fusion of virus membrane with host membrane</keyword>
<feature type="compositionally biased region" description="Low complexity" evidence="59">
    <location>
        <begin position="2212"/>
        <end position="2234"/>
    </location>
</feature>
<evidence type="ECO:0000256" key="10">
    <source>
        <dbReference type="ARBA" id="ARBA00022448"/>
    </source>
</evidence>
<feature type="transmembrane region" description="Helical" evidence="60">
    <location>
        <begin position="675"/>
        <end position="694"/>
    </location>
</feature>
<evidence type="ECO:0000256" key="7">
    <source>
        <dbReference type="ARBA" id="ARBA00004482"/>
    </source>
</evidence>
<keyword evidence="21" id="KW-0645">Protease</keyword>
<dbReference type="Pfam" id="PF01001">
    <property type="entry name" value="HCV_NS4b"/>
    <property type="match status" value="1"/>
</dbReference>
<evidence type="ECO:0000256" key="43">
    <source>
        <dbReference type="ARBA" id="ARBA00023065"/>
    </source>
</evidence>
<keyword evidence="30" id="KW-0347">Helicase</keyword>
<evidence type="ECO:0000256" key="32">
    <source>
        <dbReference type="ARBA" id="ARBA00022825"/>
    </source>
</evidence>
<evidence type="ECO:0000256" key="11">
    <source>
        <dbReference type="ARBA" id="ARBA00022482"/>
    </source>
</evidence>
<keyword evidence="19" id="KW-1162">Viral penetration into host cytoplasm</keyword>
<dbReference type="InterPro" id="IPR002166">
    <property type="entry name" value="RNA_pol_HCV"/>
</dbReference>
<dbReference type="GO" id="GO:0052170">
    <property type="term" value="P:symbiont-mediated suppression of host innate immune response"/>
    <property type="evidence" value="ECO:0007669"/>
    <property type="project" value="UniProtKB-KW"/>
</dbReference>
<dbReference type="InterPro" id="IPR043128">
    <property type="entry name" value="Rev_trsase/Diguanyl_cyclase"/>
</dbReference>
<evidence type="ECO:0000256" key="28">
    <source>
        <dbReference type="ARBA" id="ARBA00022801"/>
    </source>
</evidence>
<keyword evidence="15" id="KW-0597">Phosphoprotein</keyword>
<sequence length="3014" mass="327690">MPPKRIQGAGAPRGVPKSRERRGGRKPQPQKRRFVVPPKSKRPPRRKGETWRQWWARWTRGRPIPILDPVCSWTSYFLAPTSTPWPSDPRRRSRNVGHLVDGVTGWVADVAGHVPVVGNAARPVVRIAANIVRGAEDIVNMVTSPLGFSLFILSLLSVVGAVSHWCPDTEQVTNCCVGDEISFCTESLCWHQHGCVPCTAEGCWTPVGVTWSVKNATDRVDLWAHIDIVAGAIYACDVLDLGEVCAGAAVLAEATMETLQYHHDFTCNQTCYLFVTPTEKTLWFFEFVSADWTWLRMALSVVEGAPRLLSHMLSGGPTISALVLLAYALNGHTTKAIVLLFLLSYAEGLPFFHFPNRTCSTVNDFEGTALCFTPVPFIVQEGHFLPKHTRGCVWTKDQTVKRGYNWTNPYGKPIVGGGFNWKAFADALEALFGQLSLSGGFPNDTLQDVAAVVNVTGLIAGAPRERDSCYVPTRRRRAGGCTGWYGNMSAGETWEECGTGMWLTRCAVVWTVFTNSSWPSYPAWAHGLRYRVAVNPSDYCKTLNWTLRLPGEPEVESFYYAVRPANHHFAIGEAASGYLQFTTDGTRQVISGGGVLSPFPHVHDSVLLFCFCVLVRSKYITLLLGIYLCFTTANALVLESVAPALVTAQSPWLAPLAILCHDIGATILLLAMVPWLAQGGCLHYVGVALLVLVSRRSEALAYTGEVASYSTAWVVLAVVWLLYPLQKRHRASAFWTVRYLRARLYHHVEGYGLRRLDRRLCICACLFPEATYQVLTSVVLACAVLETCLMGLEDLVLCKSTPRRVSVLLTNLYRLFGGRAIPVMLWLLQRAGDRGIWLYKHLNDLDQSVLSAIEEFAVWSDPLMLHETEVKIISDSAGEMACGDCYNGLPVIARLGELVMCGWNGKTNMKGWRLTAPFRADMSLHTGWFKTVALSIHGTDPRTHAGQIAILGTGLKSSMGFGFSGALVTTYHSSKGKQLASTSGQLMPLAINATDDTAVYPLPAGMTCLEACNCGAVEAWVLDRHGGLHRGELKGGEVVLTAPVPLSHMRGASGSPVMCKMTHVIGVLRSVKHIRGSAGRVCFTPIDKTTALKMVVPDSQTALPPAVPKNYEVRVLHAPTGTGKTTKVPMGYVHEGYKVLVLNPSVATTLSMGPYMQKAYNIAPSVYTGETSIGTGTKLTYATYGKAAAMDTSLLTGYDVVICDECHDVTATTILGIGHVLTKAESCGVKLVILATATPPGCSTTPHPNITEVELGPSGEVQFYGKRLELAHYLKGRHLIFCASKQVCDTLASLLRQHGITAVAYYRGESVSKIPDAGDVVVVATDALMTGYTGNFDSVTDCNLAVVQDLTVDLNPTFSVAVRTVQADAVTRIQRRGRTGRGKPGIYRYVDKGEACSGIVSEAAVVEAYDQAYAWLRAAPAETKAMLAAYSRQPGLPVINADLDMWEQFYQCLHPDPGLLEKIKARADSFATITAMQWTLSSNNHAPLPGTEGRWQGGRYKTGKCPLICHLDCDKAVEWSDEDPFIQQLSQCLGLDHEEMTDGWSVVIAGGVMMGLAVLIDSTAALVVTGHVAINSEFVNTLPPEVLFELEPTEAEECGFDLVTAKTNFTELVTKLREQANNYLVMARTSAQPVAAPTYWEGILNTLTTWAADICAAGGVALGLATIRNNAPLACVHAFTAGLVSSLPLAGKTILALAAGAVASTLTTSKPSCAFTVSAIVGGGVAALSVGSILSSIFTGYAGATAGANVAFQLLQGKLPSLEDLTGLLAGVFNPGSVVAGVVAAVILKKGIADRNADWMNRLLAMLSKTNVVPTNYFLDSQPMMEKIEKMLKAVTPIQLFKALTDWLERPEAAECAGGFHLGGLLRALTTLTYRLLSGIVCWIKSHLPYPSIGMLSCDVPYRGEWSGKGTVITKCGCGKKNTYRIDSGYVTPAAVAKTCWSFWTGGVPINGSTVFKGCAPTPSHWSEADVCVQWGDWYKVERRMGSYYIVGVHPQVLEVDLRPPRPTDISYADGSRCAQHAGERPSYIKDYATICGVDVTLPITIEKLATLVKQKKEDAAKNVCEKKVFGLTLTPFCEHEENSILKEMMKFDQEQNPTGPAQLMKPTPGVHAKPEVAGSASSGFGGSLNEFIHETLPEPPRHVDVVGVVKGAAEKVAEWIGYAPTDAAAVVLGRHSPDEFLRSDGVLWRAVSGKEINQSKVTFKPLTSDYSTPSVPSQQSSTSTPKSSHSSTPAVDFSDLPPLEGEEVEITFGADNASLASELTLHSKDGAVVGHHAAALTTAAPVETRSATQVEGFYFNPAFVPDPFPLPTGEVEAPEPEPKFQCSCGKEFLTIAGKVACSLSHPQQAVQVLTRESEVFYSRGRMVRHTTVSVQPKVRVPLMPLQEDVDFANDLFADEEGWETSSETSCNYSYIWNNIPISTRQIGKKPLPIRYLSSGLGRFRQLVYWSEPAQAEERKAKVTYFREAEVDAVLEKVRDFAIRRASRVREGGLSFDDAAQLTPPHSATSCLSGLTASQVRARTSKARKLCEEAYQSIGDPTSKYCMVTVMPKVEIFVKTPEKPTTKPPRLIAYPPLEMRVAEKMVLGKVGPAAVKAVLGPAYGFQYTPWERARKLVEWWEARKSPMAFACDTICFDSTVTAADVAFESKVYAAACKDPNLAGKIFGLGNTLYTSSPMYSQTGQLLGVRQCRASGVFTTSSSNCLTAYTKARAAAVHAGISNPQFLVHGDDIICICDASPTVEEDRQRLATFAVWMKKYGCPQGQVPYPCYSLEEVESCSSNVSSAKDLLTGKPYYYLTRDPVVPLGRAMAEAVDRTVSQTWIGNLLLHYPALWASRVLMVHLLDQIDTLNDVTDLTINIWGTEYTIDLTHLPYLIDKLHGEGARRLAYFTPAEVARVSARLKTLGYPPLRAWKAKAKIVRVRLLRRGGKFAYLARHLLWFAAGKLPPPLDPAVKNRIDFKLPSFSSPDGYIRQSADLVSISGNMFAVASSLLVVSVLLINSPKLPRLLSGLTS</sequence>
<keyword evidence="11" id="KW-1113">Inhibition of host RLR pathway by virus</keyword>
<evidence type="ECO:0000256" key="58">
    <source>
        <dbReference type="ARBA" id="ARBA00047984"/>
    </source>
</evidence>
<comment type="subcellular location">
    <subcellularLocation>
        <location evidence="4">Host cytoplasm</location>
    </subcellularLocation>
    <subcellularLocation>
        <location evidence="2">Host endoplasmic reticulum membrane</location>
        <topology evidence="2">Multi-pass membrane protein</topology>
    </subcellularLocation>
    <subcellularLocation>
        <location evidence="5">Host endoplasmic reticulum membrane</location>
        <topology evidence="5">Peripheral membrane protein</topology>
    </subcellularLocation>
    <subcellularLocation>
        <location evidence="7">Host endoplasmic reticulum membrane</location>
        <topology evidence="7">Single-pass type I membrane protein</topology>
    </subcellularLocation>
    <subcellularLocation>
        <location evidence="6">Host lipid droplet</location>
    </subcellularLocation>
    <subcellularLocation>
        <location evidence="3">Host mitochondrion</location>
    </subcellularLocation>
    <subcellularLocation>
        <location evidence="1">Host nucleus</location>
    </subcellularLocation>
    <subcellularLocation>
        <location evidence="8">Virion membrane</location>
        <topology evidence="8">Single-pass type I membrane protein</topology>
    </subcellularLocation>
</comment>
<dbReference type="GO" id="GO:0046872">
    <property type="term" value="F:metal ion binding"/>
    <property type="evidence" value="ECO:0007669"/>
    <property type="project" value="UniProtKB-KW"/>
</dbReference>
<dbReference type="PROSITE" id="PS51192">
    <property type="entry name" value="HELICASE_ATP_BIND_1"/>
    <property type="match status" value="1"/>
</dbReference>
<dbReference type="GO" id="GO:0055036">
    <property type="term" value="C:virion membrane"/>
    <property type="evidence" value="ECO:0007669"/>
    <property type="project" value="UniProtKB-SubCell"/>
</dbReference>
<dbReference type="InterPro" id="IPR001650">
    <property type="entry name" value="Helicase_C-like"/>
</dbReference>
<evidence type="ECO:0000256" key="30">
    <source>
        <dbReference type="ARBA" id="ARBA00022806"/>
    </source>
</evidence>
<dbReference type="InterPro" id="IPR002519">
    <property type="entry name" value="HCV_Env"/>
</dbReference>
<evidence type="ECO:0000256" key="39">
    <source>
        <dbReference type="ARBA" id="ARBA00022953"/>
    </source>
</evidence>
<dbReference type="GO" id="GO:0046718">
    <property type="term" value="P:symbiont entry into host cell"/>
    <property type="evidence" value="ECO:0007669"/>
    <property type="project" value="UniProtKB-KW"/>
</dbReference>
<keyword evidence="31" id="KW-0788">Thiol protease</keyword>
<evidence type="ECO:0000256" key="59">
    <source>
        <dbReference type="SAM" id="MobiDB-lite"/>
    </source>
</evidence>
<dbReference type="InterPro" id="IPR007094">
    <property type="entry name" value="RNA-dir_pol_PSvirus"/>
</dbReference>
<keyword evidence="40 60" id="KW-1133">Transmembrane helix</keyword>
<keyword evidence="27" id="KW-0547">Nucleotide-binding</keyword>
<evidence type="ECO:0000256" key="16">
    <source>
        <dbReference type="ARBA" id="ARBA00022561"/>
    </source>
</evidence>
<comment type="catalytic activity">
    <reaction evidence="57">
        <text>a ribonucleoside 5'-triphosphate + H2O = a ribonucleoside 5'-diphosphate + phosphate + H(+)</text>
        <dbReference type="Rhea" id="RHEA:23680"/>
        <dbReference type="ChEBI" id="CHEBI:15377"/>
        <dbReference type="ChEBI" id="CHEBI:15378"/>
        <dbReference type="ChEBI" id="CHEBI:43474"/>
        <dbReference type="ChEBI" id="CHEBI:57930"/>
        <dbReference type="ChEBI" id="CHEBI:61557"/>
        <dbReference type="EC" id="3.6.1.15"/>
    </reaction>
</comment>
<protein>
    <recommendedName>
        <fullName evidence="9">Genome polyprotein</fullName>
    </recommendedName>
</protein>
<evidence type="ECO:0000256" key="27">
    <source>
        <dbReference type="ARBA" id="ARBA00022741"/>
    </source>
</evidence>
<keyword evidence="18" id="KW-0945">Host-virus interaction</keyword>
<dbReference type="RefSeq" id="YP_009506360.1">
    <property type="nucleotide sequence ID" value="NC_038429.1"/>
</dbReference>
<evidence type="ECO:0000256" key="55">
    <source>
        <dbReference type="ARBA" id="ARBA00023296"/>
    </source>
</evidence>
<evidence type="ECO:0000256" key="49">
    <source>
        <dbReference type="ARBA" id="ARBA00023184"/>
    </source>
</evidence>
<evidence type="ECO:0000259" key="61">
    <source>
        <dbReference type="PROSITE" id="PS50507"/>
    </source>
</evidence>
<evidence type="ECO:0000256" key="53">
    <source>
        <dbReference type="ARBA" id="ARBA00023274"/>
    </source>
</evidence>
<evidence type="ECO:0000256" key="56">
    <source>
        <dbReference type="ARBA" id="ARBA00023303"/>
    </source>
</evidence>
<dbReference type="GO" id="GO:0017111">
    <property type="term" value="F:ribonucleoside triphosphate phosphatase activity"/>
    <property type="evidence" value="ECO:0007669"/>
    <property type="project" value="UniProtKB-EC"/>
</dbReference>
<dbReference type="Proteomes" id="UP000135487">
    <property type="component" value="Segment"/>
</dbReference>
<dbReference type="InterPro" id="IPR054175">
    <property type="entry name" value="NS3_helicase_C"/>
</dbReference>
<dbReference type="Pfam" id="PF01542">
    <property type="entry name" value="HCV_core"/>
    <property type="match status" value="1"/>
</dbReference>
<dbReference type="GO" id="GO:0033650">
    <property type="term" value="C:host cell mitochondrion"/>
    <property type="evidence" value="ECO:0007669"/>
    <property type="project" value="UniProtKB-SubCell"/>
</dbReference>
<dbReference type="InterPro" id="IPR043502">
    <property type="entry name" value="DNA/RNA_pol_sf"/>
</dbReference>
<keyword evidence="41" id="KW-1182">Viral ion channel</keyword>
<evidence type="ECO:0000256" key="19">
    <source>
        <dbReference type="ARBA" id="ARBA00022595"/>
    </source>
</evidence>
<keyword evidence="16" id="KW-0167">Capsid protein</keyword>
<evidence type="ECO:0000259" key="62">
    <source>
        <dbReference type="PROSITE" id="PS51192"/>
    </source>
</evidence>
<evidence type="ECO:0000256" key="47">
    <source>
        <dbReference type="ARBA" id="ARBA00023157"/>
    </source>
</evidence>
<evidence type="ECO:0000256" key="2">
    <source>
        <dbReference type="ARBA" id="ARBA00004153"/>
    </source>
</evidence>
<accession>R9QTE4</accession>
<feature type="domain" description="Helicase C-terminal" evidence="63">
    <location>
        <begin position="1266"/>
        <end position="1427"/>
    </location>
</feature>
<dbReference type="PROSITE" id="PS51822">
    <property type="entry name" value="HV_PV_NS3_PRO"/>
    <property type="match status" value="1"/>
</dbReference>
<dbReference type="InterPro" id="IPR002521">
    <property type="entry name" value="HCV_Core_C"/>
</dbReference>
<evidence type="ECO:0000313" key="66">
    <source>
        <dbReference type="EMBL" id="AGC52807.1"/>
    </source>
</evidence>
<evidence type="ECO:0000256" key="22">
    <source>
        <dbReference type="ARBA" id="ARBA00022679"/>
    </source>
</evidence>
<dbReference type="InterPro" id="IPR043504">
    <property type="entry name" value="Peptidase_S1_PA_chymotrypsin"/>
</dbReference>
<keyword evidence="25" id="KW-0053">Apoptosis</keyword>
<feature type="domain" description="Peptidase S29" evidence="65">
    <location>
        <begin position="916"/>
        <end position="1096"/>
    </location>
</feature>
<keyword evidence="54" id="KW-0899">Viral immunoevasion</keyword>
<dbReference type="GO" id="GO:1990904">
    <property type="term" value="C:ribonucleoprotein complex"/>
    <property type="evidence" value="ECO:0007669"/>
    <property type="project" value="UniProtKB-KW"/>
</dbReference>
<reference evidence="66 67" key="1">
    <citation type="journal article" date="2013" name="PLoS Pathog.">
        <title>Evidence for novel hepaciviruses in rodents.</title>
        <authorList>
            <person name="Drexler J.F."/>
            <person name="Corman V.M."/>
            <person name="Muller M.A."/>
            <person name="Lukashev A.N."/>
            <person name="Gmyl A."/>
            <person name="Drosten C."/>
        </authorList>
    </citation>
    <scope>NUCLEOTIDE SEQUENCE [LARGE SCALE GENOMIC DNA]</scope>
    <source>
        <strain evidence="66">Hepacivirus/RMU10-3382/GER/2010</strain>
    </source>
</reference>
<evidence type="ECO:0000256" key="18">
    <source>
        <dbReference type="ARBA" id="ARBA00022581"/>
    </source>
</evidence>
<dbReference type="GO" id="GO:0005524">
    <property type="term" value="F:ATP binding"/>
    <property type="evidence" value="ECO:0007669"/>
    <property type="project" value="UniProtKB-KW"/>
</dbReference>
<evidence type="ECO:0000259" key="65">
    <source>
        <dbReference type="PROSITE" id="PS51822"/>
    </source>
</evidence>
<dbReference type="InterPro" id="IPR001490">
    <property type="entry name" value="HCV_NS4b"/>
</dbReference>
<keyword evidence="12" id="KW-0696">RNA-directed RNA polymerase</keyword>
<dbReference type="SUPFAM" id="SSF56672">
    <property type="entry name" value="DNA/RNA polymerases"/>
    <property type="match status" value="1"/>
</dbReference>
<dbReference type="Gene3D" id="3.40.50.300">
    <property type="entry name" value="P-loop containing nucleotide triphosphate hydrolases"/>
    <property type="match status" value="2"/>
</dbReference>
<dbReference type="GO" id="GO:0004197">
    <property type="term" value="F:cysteine-type endopeptidase activity"/>
    <property type="evidence" value="ECO:0007669"/>
    <property type="project" value="InterPro"/>
</dbReference>
<evidence type="ECO:0000256" key="24">
    <source>
        <dbReference type="ARBA" id="ARBA00022695"/>
    </source>
</evidence>
<keyword evidence="35" id="KW-0946">Virion</keyword>
<evidence type="ECO:0000256" key="14">
    <source>
        <dbReference type="ARBA" id="ARBA00022510"/>
    </source>
</evidence>
<evidence type="ECO:0000256" key="57">
    <source>
        <dbReference type="ARBA" id="ARBA00047631"/>
    </source>
</evidence>
<dbReference type="GO" id="GO:0019031">
    <property type="term" value="C:viral envelope"/>
    <property type="evidence" value="ECO:0007669"/>
    <property type="project" value="UniProtKB-KW"/>
</dbReference>
<feature type="transmembrane region" description="Helical" evidence="60">
    <location>
        <begin position="706"/>
        <end position="723"/>
    </location>
</feature>
<keyword evidence="22" id="KW-0808">Transferase</keyword>
<evidence type="ECO:0000256" key="5">
    <source>
        <dbReference type="ARBA" id="ARBA00004291"/>
    </source>
</evidence>
<keyword evidence="39" id="KW-0693">Viral RNA replication</keyword>
<evidence type="ECO:0000256" key="36">
    <source>
        <dbReference type="ARBA" id="ARBA00022870"/>
    </source>
</evidence>
<evidence type="ECO:0000256" key="50">
    <source>
        <dbReference type="ARBA" id="ARBA00023190"/>
    </source>
</evidence>
<organism evidence="66 67">
    <name type="scientific">Hepacivirus glareoli</name>
    <dbReference type="NCBI Taxonomy" id="3052229"/>
    <lineage>
        <taxon>Viruses</taxon>
        <taxon>Riboviria</taxon>
        <taxon>Orthornavirae</taxon>
        <taxon>Kitrinoviricota</taxon>
        <taxon>Flasuviricetes</taxon>
        <taxon>Amarillovirales</taxon>
        <taxon>Flaviviridae</taxon>
        <taxon>Hepacivirus</taxon>
    </lineage>
</organism>
<dbReference type="InterPro" id="IPR009003">
    <property type="entry name" value="Peptidase_S1_PA"/>
</dbReference>
<dbReference type="GO" id="GO:0039520">
    <property type="term" value="P:symbiont-mediated activation of host autophagy"/>
    <property type="evidence" value="ECO:0007669"/>
    <property type="project" value="UniProtKB-KW"/>
</dbReference>
<dbReference type="GO" id="GO:0019087">
    <property type="term" value="P:symbiont-mediated transformation of host cell"/>
    <property type="evidence" value="ECO:0007669"/>
    <property type="project" value="InterPro"/>
</dbReference>
<dbReference type="GO" id="GO:0039694">
    <property type="term" value="P:viral RNA genome replication"/>
    <property type="evidence" value="ECO:0007669"/>
    <property type="project" value="InterPro"/>
</dbReference>
<dbReference type="Pfam" id="PF00998">
    <property type="entry name" value="RdRP_3"/>
    <property type="match status" value="1"/>
</dbReference>
<evidence type="ECO:0000256" key="41">
    <source>
        <dbReference type="ARBA" id="ARBA00023039"/>
    </source>
</evidence>
<name>R9QTE4_9FLAV</name>
<dbReference type="InterPro" id="IPR014001">
    <property type="entry name" value="Helicase_ATP-bd"/>
</dbReference>
<evidence type="ECO:0000256" key="29">
    <source>
        <dbReference type="ARBA" id="ARBA00022804"/>
    </source>
</evidence>
<dbReference type="Pfam" id="PF07652">
    <property type="entry name" value="Flavi_DEAD"/>
    <property type="match status" value="1"/>
</dbReference>
<feature type="domain" description="RdRp catalytic" evidence="61">
    <location>
        <begin position="2626"/>
        <end position="2744"/>
    </location>
</feature>
<evidence type="ECO:0000256" key="23">
    <source>
        <dbReference type="ARBA" id="ARBA00022692"/>
    </source>
</evidence>
<evidence type="ECO:0000256" key="3">
    <source>
        <dbReference type="ARBA" id="ARBA00004181"/>
    </source>
</evidence>
<keyword evidence="46" id="KW-1045">Host mitochondrion</keyword>
<evidence type="ECO:0000256" key="40">
    <source>
        <dbReference type="ARBA" id="ARBA00022989"/>
    </source>
</evidence>
<evidence type="ECO:0000256" key="1">
    <source>
        <dbReference type="ARBA" id="ARBA00004147"/>
    </source>
</evidence>
<keyword evidence="67" id="KW-1185">Reference proteome</keyword>
<feature type="region of interest" description="Disordered" evidence="59">
    <location>
        <begin position="1"/>
        <end position="50"/>
    </location>
</feature>
<feature type="transmembrane region" description="Helical" evidence="60">
    <location>
        <begin position="650"/>
        <end position="669"/>
    </location>
</feature>
<evidence type="ECO:0000256" key="6">
    <source>
        <dbReference type="ARBA" id="ARBA00004338"/>
    </source>
</evidence>
<proteinExistence type="predicted"/>
<evidence type="ECO:0000256" key="44">
    <source>
        <dbReference type="ARBA" id="ARBA00023086"/>
    </source>
</evidence>
<dbReference type="Pfam" id="PF02907">
    <property type="entry name" value="Peptidase_S29"/>
    <property type="match status" value="1"/>
</dbReference>
<dbReference type="SMART" id="SM00487">
    <property type="entry name" value="DEXDc"/>
    <property type="match status" value="1"/>
</dbReference>
<dbReference type="GO" id="GO:0006508">
    <property type="term" value="P:proteolysis"/>
    <property type="evidence" value="ECO:0007669"/>
    <property type="project" value="UniProtKB-KW"/>
</dbReference>
<keyword evidence="38" id="KW-0694">RNA-binding</keyword>
<dbReference type="InterPro" id="IPR002518">
    <property type="entry name" value="HCV_NS2"/>
</dbReference>
<evidence type="ECO:0000259" key="64">
    <source>
        <dbReference type="PROSITE" id="PS51693"/>
    </source>
</evidence>
<dbReference type="GO" id="GO:0039654">
    <property type="term" value="P:fusion of virus membrane with host endosome membrane"/>
    <property type="evidence" value="ECO:0007669"/>
    <property type="project" value="UniProtKB-KW"/>
</dbReference>
<evidence type="ECO:0000256" key="51">
    <source>
        <dbReference type="ARBA" id="ARBA00023200"/>
    </source>
</evidence>
<dbReference type="GO" id="GO:0003968">
    <property type="term" value="F:RNA-directed RNA polymerase activity"/>
    <property type="evidence" value="ECO:0007669"/>
    <property type="project" value="UniProtKB-KW"/>
</dbReference>
<dbReference type="InterPro" id="IPR004109">
    <property type="entry name" value="HepC_NS3_protease"/>
</dbReference>
<evidence type="ECO:0000256" key="46">
    <source>
        <dbReference type="ARBA" id="ARBA00023147"/>
    </source>
</evidence>
<keyword evidence="17" id="KW-1048">Host nucleus</keyword>
<dbReference type="Gene3D" id="2.20.25.210">
    <property type="entry name" value="Hepatitis C NS5A, domain 1B"/>
    <property type="match status" value="1"/>
</dbReference>
<dbReference type="GO" id="GO:0019062">
    <property type="term" value="P:virion attachment to host cell"/>
    <property type="evidence" value="ECO:0007669"/>
    <property type="project" value="UniProtKB-KW"/>
</dbReference>
<keyword evidence="42" id="KW-1072">Activation of host autophagy by virus</keyword>
<evidence type="ECO:0000256" key="13">
    <source>
        <dbReference type="ARBA" id="ARBA00022506"/>
    </source>
</evidence>
<dbReference type="Pfam" id="PF22027">
    <property type="entry name" value="NS3_helicase_C"/>
    <property type="match status" value="1"/>
</dbReference>
<dbReference type="GO" id="GO:0015267">
    <property type="term" value="F:channel activity"/>
    <property type="evidence" value="ECO:0007669"/>
    <property type="project" value="UniProtKB-KW"/>
</dbReference>
<keyword evidence="51" id="KW-1035">Host cytoplasm</keyword>
<dbReference type="Gene3D" id="1.10.820.10">
    <property type="entry name" value="RNA Helicase Chain A , domain 3"/>
    <property type="match status" value="1"/>
</dbReference>
<keyword evidence="26" id="KW-0479">Metal-binding</keyword>
<dbReference type="GO" id="GO:0044167">
    <property type="term" value="C:host cell endoplasmic reticulum membrane"/>
    <property type="evidence" value="ECO:0007669"/>
    <property type="project" value="UniProtKB-SubCell"/>
</dbReference>
<evidence type="ECO:0000256" key="8">
    <source>
        <dbReference type="ARBA" id="ARBA00004563"/>
    </source>
</evidence>
<evidence type="ECO:0000256" key="33">
    <source>
        <dbReference type="ARBA" id="ARBA00022830"/>
    </source>
</evidence>
<feature type="domain" description="Peptidase C18" evidence="64">
    <location>
        <begin position="789"/>
        <end position="915"/>
    </location>
</feature>
<dbReference type="GO" id="GO:0005198">
    <property type="term" value="F:structural molecule activity"/>
    <property type="evidence" value="ECO:0007669"/>
    <property type="project" value="InterPro"/>
</dbReference>
<evidence type="ECO:0000256" key="54">
    <source>
        <dbReference type="ARBA" id="ARBA00023280"/>
    </source>
</evidence>
<keyword evidence="24" id="KW-0548">Nucleotidyltransferase</keyword>
<evidence type="ECO:0000256" key="15">
    <source>
        <dbReference type="ARBA" id="ARBA00022553"/>
    </source>
</evidence>
<dbReference type="GO" id="GO:0003724">
    <property type="term" value="F:RNA helicase activity"/>
    <property type="evidence" value="ECO:0007669"/>
    <property type="project" value="UniProtKB-EC"/>
</dbReference>
<keyword evidence="56" id="KW-0407">Ion channel</keyword>
<keyword evidence="14" id="KW-1170">Fusion of virus membrane with host endosomal membrane</keyword>
<keyword evidence="45 60" id="KW-0472">Membrane</keyword>
<evidence type="ECO:0000256" key="31">
    <source>
        <dbReference type="ARBA" id="ARBA00022807"/>
    </source>
</evidence>
<dbReference type="CDD" id="cd23202">
    <property type="entry name" value="Hepacivirus_RdRp"/>
    <property type="match status" value="1"/>
</dbReference>
<evidence type="ECO:0000256" key="34">
    <source>
        <dbReference type="ARBA" id="ARBA00022840"/>
    </source>
</evidence>
<dbReference type="GO" id="GO:0034220">
    <property type="term" value="P:monoatomic ion transmembrane transport"/>
    <property type="evidence" value="ECO:0007669"/>
    <property type="project" value="UniProtKB-KW"/>
</dbReference>
<keyword evidence="34" id="KW-0067">ATP-binding</keyword>
<keyword evidence="49" id="KW-1038">Host endoplasmic reticulum</keyword>
<evidence type="ECO:0000256" key="20">
    <source>
        <dbReference type="ARBA" id="ARBA00022632"/>
    </source>
</evidence>
<dbReference type="GO" id="GO:0042025">
    <property type="term" value="C:host cell nucleus"/>
    <property type="evidence" value="ECO:0007669"/>
    <property type="project" value="UniProtKB-SubCell"/>
</dbReference>
<keyword evidence="43" id="KW-0406">Ion transport</keyword>
<evidence type="ECO:0000256" key="21">
    <source>
        <dbReference type="ARBA" id="ARBA00022670"/>
    </source>
</evidence>
<keyword evidence="50" id="KW-1041">Host lipid droplet</keyword>
<evidence type="ECO:0000259" key="63">
    <source>
        <dbReference type="PROSITE" id="PS51194"/>
    </source>
</evidence>
<dbReference type="PROSITE" id="PS51693">
    <property type="entry name" value="HCV_NS2_PRO"/>
    <property type="match status" value="1"/>
</dbReference>
<evidence type="ECO:0000256" key="26">
    <source>
        <dbReference type="ARBA" id="ARBA00022723"/>
    </source>
</evidence>
<feature type="compositionally biased region" description="Basic residues" evidence="59">
    <location>
        <begin position="19"/>
        <end position="45"/>
    </location>
</feature>
<dbReference type="InterPro" id="IPR027417">
    <property type="entry name" value="P-loop_NTPase"/>
</dbReference>
<dbReference type="GO" id="GO:0019013">
    <property type="term" value="C:viral nucleocapsid"/>
    <property type="evidence" value="ECO:0007669"/>
    <property type="project" value="UniProtKB-KW"/>
</dbReference>
<evidence type="ECO:0000256" key="52">
    <source>
        <dbReference type="ARBA" id="ARBA00023258"/>
    </source>
</evidence>
<evidence type="ECO:0000256" key="38">
    <source>
        <dbReference type="ARBA" id="ARBA00022884"/>
    </source>
</evidence>
<dbReference type="Gene3D" id="2.40.10.120">
    <property type="match status" value="1"/>
</dbReference>
<keyword evidence="20" id="KW-1090">Inhibition of host innate immune response by virus</keyword>
<dbReference type="Gene3D" id="2.40.10.10">
    <property type="entry name" value="Trypsin-like serine proteases"/>
    <property type="match status" value="1"/>
</dbReference>
<keyword evidence="36" id="KW-1043">Host membrane</keyword>
<evidence type="ECO:0000256" key="9">
    <source>
        <dbReference type="ARBA" id="ARBA00020107"/>
    </source>
</evidence>
<keyword evidence="23 60" id="KW-0812">Transmembrane</keyword>
<evidence type="ECO:0000256" key="25">
    <source>
        <dbReference type="ARBA" id="ARBA00022703"/>
    </source>
</evidence>
<feature type="transmembrane region" description="Helical" evidence="60">
    <location>
        <begin position="619"/>
        <end position="638"/>
    </location>
</feature>
<comment type="catalytic activity">
    <reaction evidence="58">
        <text>ATP + H2O = ADP + phosphate + H(+)</text>
        <dbReference type="Rhea" id="RHEA:13065"/>
        <dbReference type="ChEBI" id="CHEBI:15377"/>
        <dbReference type="ChEBI" id="CHEBI:15378"/>
        <dbReference type="ChEBI" id="CHEBI:30616"/>
        <dbReference type="ChEBI" id="CHEBI:43474"/>
        <dbReference type="ChEBI" id="CHEBI:456216"/>
        <dbReference type="EC" id="3.6.4.13"/>
    </reaction>
</comment>
<dbReference type="GO" id="GO:0003723">
    <property type="term" value="F:RNA binding"/>
    <property type="evidence" value="ECO:0007669"/>
    <property type="project" value="UniProtKB-KW"/>
</dbReference>
<dbReference type="GeneID" id="37617218"/>
<keyword evidence="55" id="KW-1160">Virus entry into host cell</keyword>
<dbReference type="Gene3D" id="3.30.70.270">
    <property type="match status" value="2"/>
</dbReference>
<dbReference type="InterPro" id="IPR038170">
    <property type="entry name" value="NS5A_1a_sf"/>
</dbReference>
<dbReference type="InterPro" id="IPR011492">
    <property type="entry name" value="Flavi_DEAD"/>
</dbReference>
<feature type="domain" description="Helicase ATP-binding" evidence="62">
    <location>
        <begin position="1105"/>
        <end position="1240"/>
    </location>
</feature>
<keyword evidence="10" id="KW-0813">Transport</keyword>
<dbReference type="SUPFAM" id="SSF50494">
    <property type="entry name" value="Trypsin-like serine proteases"/>
    <property type="match status" value="1"/>
</dbReference>
<dbReference type="EMBL" id="KC411777">
    <property type="protein sequence ID" value="AGC52807.1"/>
    <property type="molecule type" value="Genomic_RNA"/>
</dbReference>
<dbReference type="PROSITE" id="PS50507">
    <property type="entry name" value="RDRP_SSRNA_POS"/>
    <property type="match status" value="1"/>
</dbReference>
<dbReference type="SUPFAM" id="SSF52540">
    <property type="entry name" value="P-loop containing nucleoside triphosphate hydrolases"/>
    <property type="match status" value="2"/>
</dbReference>
<evidence type="ECO:0000256" key="37">
    <source>
        <dbReference type="ARBA" id="ARBA00022879"/>
    </source>
</evidence>
<keyword evidence="52" id="KW-0922">Interferon antiviral system evasion</keyword>
<keyword evidence="44" id="KW-0543">Viral nucleoprotein</keyword>
<evidence type="ECO:0000256" key="60">
    <source>
        <dbReference type="SAM" id="Phobius"/>
    </source>
</evidence>
<keyword evidence="28" id="KW-0378">Hydrolase</keyword>
<keyword evidence="47" id="KW-1015">Disulfide bond</keyword>